<comment type="caution">
    <text evidence="1">The sequence shown here is derived from an EMBL/GenBank/DDBJ whole genome shotgun (WGS) entry which is preliminary data.</text>
</comment>
<evidence type="ECO:0008006" key="3">
    <source>
        <dbReference type="Google" id="ProtNLM"/>
    </source>
</evidence>
<accession>A0ABQ4LLV1</accession>
<dbReference type="RefSeq" id="WP_212985739.1">
    <property type="nucleotide sequence ID" value="NZ_BORU01000004.1"/>
</dbReference>
<proteinExistence type="predicted"/>
<name>A0ABQ4LLV1_9BACL</name>
<protein>
    <recommendedName>
        <fullName evidence="3">DUF4304 domain-containing protein</fullName>
    </recommendedName>
</protein>
<evidence type="ECO:0000313" key="2">
    <source>
        <dbReference type="Proteomes" id="UP000676601"/>
    </source>
</evidence>
<keyword evidence="2" id="KW-1185">Reference proteome</keyword>
<evidence type="ECO:0000313" key="1">
    <source>
        <dbReference type="EMBL" id="GIO57498.1"/>
    </source>
</evidence>
<organism evidence="1 2">
    <name type="scientific">Paenibacillus cineris</name>
    <dbReference type="NCBI Taxonomy" id="237530"/>
    <lineage>
        <taxon>Bacteria</taxon>
        <taxon>Bacillati</taxon>
        <taxon>Bacillota</taxon>
        <taxon>Bacilli</taxon>
        <taxon>Bacillales</taxon>
        <taxon>Paenibacillaceae</taxon>
        <taxon>Paenibacillus</taxon>
    </lineage>
</organism>
<sequence>MTDYPTGKDIFRECCSRIAAACAPCGFKYNKSRRSMIKPIGSFTAEIRFSSHSSNMAGSYLEFNTNSRILNTHSGKVYWEISLSNFRDKGKVWNLAKEATRERELAEIITLIQNKVAPLMDKYETNLEEILEEVIQTGWFLPQANPMEFYVLDVLDLVVDFGTPEQIRECAHRYIRHLSEEMQETFENDYNAYQRDGQAASTIAFRKLIPFMIERNISLPLYTG</sequence>
<dbReference type="Proteomes" id="UP000676601">
    <property type="component" value="Unassembled WGS sequence"/>
</dbReference>
<reference evidence="1 2" key="1">
    <citation type="submission" date="2021-03" db="EMBL/GenBank/DDBJ databases">
        <title>Antimicrobial resistance genes in bacteria isolated from Japanese honey, and their potential for conferring macrolide and lincosamide resistance in the American foulbrood pathogen Paenibacillus larvae.</title>
        <authorList>
            <person name="Okamoto M."/>
            <person name="Kumagai M."/>
            <person name="Kanamori H."/>
            <person name="Takamatsu D."/>
        </authorList>
    </citation>
    <scope>NUCLEOTIDE SEQUENCE [LARGE SCALE GENOMIC DNA]</scope>
    <source>
        <strain evidence="1 2">J21TS7</strain>
    </source>
</reference>
<dbReference type="EMBL" id="BORU01000004">
    <property type="protein sequence ID" value="GIO57498.1"/>
    <property type="molecule type" value="Genomic_DNA"/>
</dbReference>
<gene>
    <name evidence="1" type="ORF">J21TS7_58160</name>
</gene>